<dbReference type="Proteomes" id="UP001302349">
    <property type="component" value="Chromosome"/>
</dbReference>
<organism evidence="1 2">
    <name type="scientific">Imperialibacter roseus</name>
    <dbReference type="NCBI Taxonomy" id="1324217"/>
    <lineage>
        <taxon>Bacteria</taxon>
        <taxon>Pseudomonadati</taxon>
        <taxon>Bacteroidota</taxon>
        <taxon>Cytophagia</taxon>
        <taxon>Cytophagales</taxon>
        <taxon>Flammeovirgaceae</taxon>
        <taxon>Imperialibacter</taxon>
    </lineage>
</organism>
<accession>A0ABZ0IVK5</accession>
<protein>
    <submittedName>
        <fullName evidence="1">Uncharacterized protein</fullName>
    </submittedName>
</protein>
<dbReference type="RefSeq" id="WP_317491050.1">
    <property type="nucleotide sequence ID" value="NZ_CP136051.1"/>
</dbReference>
<evidence type="ECO:0000313" key="2">
    <source>
        <dbReference type="Proteomes" id="UP001302349"/>
    </source>
</evidence>
<evidence type="ECO:0000313" key="1">
    <source>
        <dbReference type="EMBL" id="WOK08409.1"/>
    </source>
</evidence>
<dbReference type="EMBL" id="CP136051">
    <property type="protein sequence ID" value="WOK08409.1"/>
    <property type="molecule type" value="Genomic_DNA"/>
</dbReference>
<reference evidence="1 2" key="1">
    <citation type="journal article" date="2023" name="Microbiol. Resour. Announc.">
        <title>Complete Genome Sequence of Imperialibacter roseus strain P4T.</title>
        <authorList>
            <person name="Tizabi D.R."/>
            <person name="Bachvaroff T."/>
            <person name="Hill R.T."/>
        </authorList>
    </citation>
    <scope>NUCLEOTIDE SEQUENCE [LARGE SCALE GENOMIC DNA]</scope>
    <source>
        <strain evidence="1 2">P4T</strain>
    </source>
</reference>
<name>A0ABZ0IVK5_9BACT</name>
<sequence length="96" mass="11076">MKTIALNVSDDIASRLEKLPKEKLEELETVISNWLEPRKRLLKTLGEMQKNAQNNDPTPEKLEKILEDKRALLEVMSDMSAYAERKGLTPEILKKK</sequence>
<keyword evidence="2" id="KW-1185">Reference proteome</keyword>
<gene>
    <name evidence="1" type="ORF">RT717_07130</name>
</gene>
<proteinExistence type="predicted"/>